<dbReference type="InterPro" id="IPR027417">
    <property type="entry name" value="P-loop_NTPase"/>
</dbReference>
<feature type="compositionally biased region" description="Low complexity" evidence="6">
    <location>
        <begin position="326"/>
        <end position="335"/>
    </location>
</feature>
<feature type="region of interest" description="Disordered" evidence="6">
    <location>
        <begin position="268"/>
        <end position="308"/>
    </location>
</feature>
<evidence type="ECO:0000259" key="7">
    <source>
        <dbReference type="PROSITE" id="PS51192"/>
    </source>
</evidence>
<dbReference type="Gene3D" id="1.10.3380.30">
    <property type="match status" value="1"/>
</dbReference>
<dbReference type="InterPro" id="IPR050699">
    <property type="entry name" value="RNA-DNA_Helicase"/>
</dbReference>
<feature type="compositionally biased region" description="Basic and acidic residues" evidence="6">
    <location>
        <begin position="361"/>
        <end position="390"/>
    </location>
</feature>
<evidence type="ECO:0000256" key="4">
    <source>
        <dbReference type="ARBA" id="ARBA00022840"/>
    </source>
</evidence>
<feature type="compositionally biased region" description="Polar residues" evidence="6">
    <location>
        <begin position="25"/>
        <end position="36"/>
    </location>
</feature>
<keyword evidence="3 9" id="KW-0347">Helicase</keyword>
<dbReference type="HOGENOM" id="CLU_002902_4_1_11"/>
<dbReference type="GO" id="GO:0004386">
    <property type="term" value="F:helicase activity"/>
    <property type="evidence" value="ECO:0007669"/>
    <property type="project" value="UniProtKB-KW"/>
</dbReference>
<feature type="domain" description="Helicase C-terminal" evidence="8">
    <location>
        <begin position="432"/>
        <end position="600"/>
    </location>
</feature>
<feature type="region of interest" description="Disordered" evidence="6">
    <location>
        <begin position="324"/>
        <end position="343"/>
    </location>
</feature>
<keyword evidence="10" id="KW-1185">Reference proteome</keyword>
<dbReference type="AlphaFoldDB" id="D2NTA0"/>
<gene>
    <name evidence="9" type="ordered locus">RMDY18_10440</name>
</gene>
<reference evidence="10" key="1">
    <citation type="submission" date="2009-07" db="EMBL/GenBank/DDBJ databases">
        <title>Complete genome sequence of Rothia mucilaginosa DJ.</title>
        <authorList>
            <person name="Yamane K."/>
            <person name="Nambu T."/>
            <person name="Mashimo C."/>
            <person name="Sugimori C."/>
            <person name="Yamanaka T."/>
            <person name="Leung K."/>
            <person name="Fukushima H."/>
        </authorList>
    </citation>
    <scope>NUCLEOTIDE SEQUENCE [LARGE SCALE GENOMIC DNA]</scope>
    <source>
        <strain evidence="10">DY-18</strain>
    </source>
</reference>
<protein>
    <submittedName>
        <fullName evidence="9">Superfamily II RNA helicase</fullName>
    </submittedName>
</protein>
<dbReference type="PANTHER" id="PTHR12131">
    <property type="entry name" value="ATP-DEPENDENT RNA AND DNA HELICASE"/>
    <property type="match status" value="1"/>
</dbReference>
<feature type="compositionally biased region" description="Polar residues" evidence="6">
    <location>
        <begin position="268"/>
        <end position="280"/>
    </location>
</feature>
<reference evidence="9 10" key="2">
    <citation type="journal article" date="2010" name="J Osaka Dent Univ">
        <title>Isolation and identification of Rothia mucilaginosa from persistent apical periodontitis lesions.</title>
        <authorList>
            <person name="Yamane K."/>
            <person name="Yoshida M."/>
            <person name="Fujihira T."/>
            <person name="Baba T."/>
            <person name="Tsuji N."/>
            <person name="Hayashi H."/>
            <person name="Sugimori C."/>
            <person name="Yamanaka T."/>
            <person name="Mashimo C."/>
            <person name="Nambu T."/>
            <person name="Kawai H."/>
            <person name="Fukushima H."/>
        </authorList>
    </citation>
    <scope>NUCLEOTIDE SEQUENCE [LARGE SCALE GENOMIC DNA]</scope>
    <source>
        <strain evidence="9 10">DY-18</strain>
    </source>
</reference>
<dbReference type="FunFam" id="3.40.50.300:FF:000190">
    <property type="entry name" value="ATP-dependent RNA helicase"/>
    <property type="match status" value="1"/>
</dbReference>
<dbReference type="CDD" id="cd18795">
    <property type="entry name" value="SF2_C_Ski2"/>
    <property type="match status" value="1"/>
</dbReference>
<feature type="region of interest" description="Disordered" evidence="6">
    <location>
        <begin position="357"/>
        <end position="396"/>
    </location>
</feature>
<dbReference type="EMBL" id="AP011540">
    <property type="protein sequence ID" value="BAI64876.1"/>
    <property type="molecule type" value="Genomic_DNA"/>
</dbReference>
<keyword evidence="4" id="KW-0067">ATP-binding</keyword>
<name>D2NTA0_ROTMD</name>
<keyword evidence="2" id="KW-0378">Hydrolase</keyword>
<organism evidence="9 10">
    <name type="scientific">Rothia mucilaginosa (strain DY-18)</name>
    <name type="common">Stomatococcus mucilaginosus</name>
    <dbReference type="NCBI Taxonomy" id="680646"/>
    <lineage>
        <taxon>Bacteria</taxon>
        <taxon>Bacillati</taxon>
        <taxon>Actinomycetota</taxon>
        <taxon>Actinomycetes</taxon>
        <taxon>Micrococcales</taxon>
        <taxon>Micrococcaceae</taxon>
        <taxon>Rothia</taxon>
    </lineage>
</organism>
<accession>D2NTA0</accession>
<dbReference type="InterPro" id="IPR012961">
    <property type="entry name" value="Ski2/MTR4_C"/>
</dbReference>
<dbReference type="InterPro" id="IPR058621">
    <property type="entry name" value="SH3_HelY"/>
</dbReference>
<proteinExistence type="predicted"/>
<dbReference type="STRING" id="680646.RMDY18_10440"/>
<dbReference type="InterPro" id="IPR011545">
    <property type="entry name" value="DEAD/DEAH_box_helicase_dom"/>
</dbReference>
<evidence type="ECO:0000313" key="9">
    <source>
        <dbReference type="EMBL" id="BAI64876.1"/>
    </source>
</evidence>
<dbReference type="Pfam" id="PF08148">
    <property type="entry name" value="DSHCT"/>
    <property type="match status" value="1"/>
</dbReference>
<evidence type="ECO:0000256" key="5">
    <source>
        <dbReference type="SAM" id="Coils"/>
    </source>
</evidence>
<feature type="domain" description="Helicase ATP-binding" evidence="7">
    <location>
        <begin position="80"/>
        <end position="238"/>
    </location>
</feature>
<sequence>MLSEGLRRANRYTGHTMSKHHAQSDAHTSNASNEQTPAERTDYAAAYAASRERAAYAKTALGAFEASLDFPLDDFQRQACAAVEADRSVLVAAPTGAGKTIVGEFGIYLALRRGMKAFYTTPIKALSNQKYHDFVRAYGEDYVGLLTGDTSINTEAPVVVMTTEVLRNMLYANSTTLTGLGYVVMDEVHYLADRFRGAVWEEAIIHLPEHVNVISLSATVSNVEEFGAWLDTVRGGTDIIVSEHRPVPLWQHMMVGHRVVDLFVPEDNSAQGKNHTQGKNQEPEEKLSRKQAKKAQKAKHRGATVEAGANPLLAGLRLNPQLKALRPGFRSSPGRGRYGGKRERFRHRREGWLNETFSSGERGRSDRRDRFSNDRFSNDRDFDARGEQKPLRPQRITRPEMVRALDKQGLLPAICFIFSRAGCDGAVSHCVSADITLTTPEQQQTIRAYIAEATAHLDTRDLNTLGYYEWRDGLIRGIAAHHAGLLPLFKEVVETLFTQGLIKLVFATETLALGINMPARTVILEKLTKYNGESHVDITPGEYTQLTGRAGRRGIDIEGHAVVIWRPGMSPEHVATLASTRTYPLNSSFRPTYNMAANLIASYGAERTRKILESSFAQFQADKSVVGVASRVRKNESALEGYREAMACHLGDFTEYVQLSRNIAELEKKASKSNERHARAQAHHSIQQLLPGDIIYIPHGRSRGYAVVITRSDSHADPRIGILTEDAHQRTASTRDFEGAIEPVSRIKIPKRLSLKTAKERRDTASRMRQALYDGRAPRALAQQNIPARQNSIDAQLEALQAQLRNHPCHGCSDRANHMRWAERWQKLNSETEGLRRQIARRTNTIAQVFNRIARLLESYGYVERTEDGELSLTTGGQALRRIYGERDLLTALCLDAHFLDGLEPAAIAATVAALTYQGKRDAVEYLAHYPHPSLRAPIATITQRLADLNAAEEQFKVNPTPACDFGLVEPMYAWANGAHLAKAIEDTGLAAGDFVRWAKQVLDALDQIAHIRSLDPVIRARCEEAIEAVRRGVVALDV</sequence>
<dbReference type="Pfam" id="PF26090">
    <property type="entry name" value="SH3_HelY"/>
    <property type="match status" value="1"/>
</dbReference>
<dbReference type="SMART" id="SM00487">
    <property type="entry name" value="DEXDc"/>
    <property type="match status" value="1"/>
</dbReference>
<evidence type="ECO:0000256" key="2">
    <source>
        <dbReference type="ARBA" id="ARBA00022801"/>
    </source>
</evidence>
<evidence type="ECO:0000256" key="6">
    <source>
        <dbReference type="SAM" id="MobiDB-lite"/>
    </source>
</evidence>
<dbReference type="GO" id="GO:0070478">
    <property type="term" value="P:nuclear-transcribed mRNA catabolic process, 3'-5' exonucleolytic nonsense-mediated decay"/>
    <property type="evidence" value="ECO:0007669"/>
    <property type="project" value="TreeGrafter"/>
</dbReference>
<dbReference type="GO" id="GO:0003676">
    <property type="term" value="F:nucleic acid binding"/>
    <property type="evidence" value="ECO:0007669"/>
    <property type="project" value="InterPro"/>
</dbReference>
<dbReference type="SMART" id="SM00490">
    <property type="entry name" value="HELICc"/>
    <property type="match status" value="1"/>
</dbReference>
<dbReference type="PANTHER" id="PTHR12131:SF1">
    <property type="entry name" value="ATP-DEPENDENT RNA HELICASE SUPV3L1, MITOCHONDRIAL-RELATED"/>
    <property type="match status" value="1"/>
</dbReference>
<feature type="region of interest" description="Disordered" evidence="6">
    <location>
        <begin position="15"/>
        <end position="38"/>
    </location>
</feature>
<dbReference type="eggNOG" id="COG4581">
    <property type="taxonomic scope" value="Bacteria"/>
</dbReference>
<keyword evidence="1" id="KW-0547">Nucleotide-binding</keyword>
<dbReference type="SMART" id="SM01142">
    <property type="entry name" value="DSHCT"/>
    <property type="match status" value="1"/>
</dbReference>
<evidence type="ECO:0000313" key="10">
    <source>
        <dbReference type="Proteomes" id="UP000001883"/>
    </source>
</evidence>
<dbReference type="KEGG" id="rmu:RMDY18_10440"/>
<dbReference type="Pfam" id="PF00271">
    <property type="entry name" value="Helicase_C"/>
    <property type="match status" value="1"/>
</dbReference>
<dbReference type="GO" id="GO:0005524">
    <property type="term" value="F:ATP binding"/>
    <property type="evidence" value="ECO:0007669"/>
    <property type="project" value="UniProtKB-KW"/>
</dbReference>
<dbReference type="Proteomes" id="UP000001883">
    <property type="component" value="Chromosome"/>
</dbReference>
<dbReference type="SUPFAM" id="SSF52540">
    <property type="entry name" value="P-loop containing nucleoside triphosphate hydrolases"/>
    <property type="match status" value="1"/>
</dbReference>
<evidence type="ECO:0000256" key="1">
    <source>
        <dbReference type="ARBA" id="ARBA00022741"/>
    </source>
</evidence>
<dbReference type="PROSITE" id="PS51194">
    <property type="entry name" value="HELICASE_CTER"/>
    <property type="match status" value="1"/>
</dbReference>
<dbReference type="PROSITE" id="PS51192">
    <property type="entry name" value="HELICASE_ATP_BIND_1"/>
    <property type="match status" value="1"/>
</dbReference>
<evidence type="ECO:0000256" key="3">
    <source>
        <dbReference type="ARBA" id="ARBA00022806"/>
    </source>
</evidence>
<reference evidence="9 10" key="3">
    <citation type="journal article" date="2010" name="Sequencing">
        <title>Complete Genome Sequence of Rothia mucilaginosa DY-18: A Clinical Isolate with Dense Meshwork-Like Structures from a Persistent Apical Periodontitis Lesion.</title>
        <authorList>
            <person name="Yamane K."/>
            <person name="Nambu T."/>
            <person name="Yamanaka T."/>
            <person name="Mashimo C."/>
            <person name="Sugimori C."/>
            <person name="Leung K.-P."/>
            <person name="Fukushima H."/>
        </authorList>
    </citation>
    <scope>NUCLEOTIDE SEQUENCE [LARGE SCALE GENOMIC DNA]</scope>
    <source>
        <strain evidence="9 10">DY-18</strain>
    </source>
</reference>
<keyword evidence="5" id="KW-0175">Coiled coil</keyword>
<feature type="compositionally biased region" description="Basic residues" evidence="6">
    <location>
        <begin position="289"/>
        <end position="302"/>
    </location>
</feature>
<feature type="coiled-coil region" evidence="5">
    <location>
        <begin position="656"/>
        <end position="683"/>
    </location>
</feature>
<dbReference type="Gene3D" id="3.40.50.300">
    <property type="entry name" value="P-loop containing nucleotide triphosphate hydrolases"/>
    <property type="match status" value="2"/>
</dbReference>
<dbReference type="GO" id="GO:0055087">
    <property type="term" value="C:Ski complex"/>
    <property type="evidence" value="ECO:0007669"/>
    <property type="project" value="TreeGrafter"/>
</dbReference>
<dbReference type="InterPro" id="IPR014001">
    <property type="entry name" value="Helicase_ATP-bd"/>
</dbReference>
<evidence type="ECO:0000259" key="8">
    <source>
        <dbReference type="PROSITE" id="PS51194"/>
    </source>
</evidence>
<dbReference type="InterPro" id="IPR001650">
    <property type="entry name" value="Helicase_C-like"/>
</dbReference>
<dbReference type="GO" id="GO:0016787">
    <property type="term" value="F:hydrolase activity"/>
    <property type="evidence" value="ECO:0007669"/>
    <property type="project" value="UniProtKB-KW"/>
</dbReference>
<dbReference type="Pfam" id="PF00270">
    <property type="entry name" value="DEAD"/>
    <property type="match status" value="1"/>
</dbReference>